<protein>
    <recommendedName>
        <fullName evidence="11">Biotin transporter BioY</fullName>
    </recommendedName>
</protein>
<sequence>MRQWKTRQLAFAALFAALTGVFSYVFIPIGTVPITLQTLAVMLAGCVLGARLGFLVN</sequence>
<evidence type="ECO:0000256" key="1">
    <source>
        <dbReference type="ARBA" id="ARBA00004651"/>
    </source>
</evidence>
<dbReference type="PANTHER" id="PTHR34295:SF4">
    <property type="entry name" value="BIOTIN TRANSPORTER BIOY-RELATED"/>
    <property type="match status" value="1"/>
</dbReference>
<name>A0AAV4LHZ5_9BACL</name>
<evidence type="ECO:0008006" key="11">
    <source>
        <dbReference type="Google" id="ProtNLM"/>
    </source>
</evidence>
<evidence type="ECO:0000256" key="3">
    <source>
        <dbReference type="ARBA" id="ARBA00022448"/>
    </source>
</evidence>
<evidence type="ECO:0000256" key="2">
    <source>
        <dbReference type="ARBA" id="ARBA00010692"/>
    </source>
</evidence>
<reference evidence="9" key="1">
    <citation type="journal article" date="2023" name="Int. J. Syst. Evol. Microbiol.">
        <title>Collibacillus ludicampi gen. nov., sp. nov., a new soil bacterium of the family Alicyclobacillaceae.</title>
        <authorList>
            <person name="Jojima T."/>
            <person name="Ioku Y."/>
            <person name="Fukuta Y."/>
            <person name="Shirasaka N."/>
            <person name="Matsumura Y."/>
            <person name="Mori M."/>
        </authorList>
    </citation>
    <scope>NUCLEOTIDE SEQUENCE</scope>
    <source>
        <strain evidence="9">TP075</strain>
    </source>
</reference>
<dbReference type="Proteomes" id="UP001057291">
    <property type="component" value="Unassembled WGS sequence"/>
</dbReference>
<evidence type="ECO:0000256" key="8">
    <source>
        <dbReference type="SAM" id="Phobius"/>
    </source>
</evidence>
<keyword evidence="4" id="KW-1003">Cell membrane</keyword>
<keyword evidence="7 8" id="KW-0472">Membrane</keyword>
<organism evidence="9 10">
    <name type="scientific">Collibacillus ludicampi</name>
    <dbReference type="NCBI Taxonomy" id="2771369"/>
    <lineage>
        <taxon>Bacteria</taxon>
        <taxon>Bacillati</taxon>
        <taxon>Bacillota</taxon>
        <taxon>Bacilli</taxon>
        <taxon>Bacillales</taxon>
        <taxon>Alicyclobacillaceae</taxon>
        <taxon>Collibacillus</taxon>
    </lineage>
</organism>
<feature type="transmembrane region" description="Helical" evidence="8">
    <location>
        <begin position="39"/>
        <end position="56"/>
    </location>
</feature>
<evidence type="ECO:0000313" key="10">
    <source>
        <dbReference type="Proteomes" id="UP001057291"/>
    </source>
</evidence>
<keyword evidence="3" id="KW-0813">Transport</keyword>
<evidence type="ECO:0000256" key="4">
    <source>
        <dbReference type="ARBA" id="ARBA00022475"/>
    </source>
</evidence>
<evidence type="ECO:0000256" key="6">
    <source>
        <dbReference type="ARBA" id="ARBA00022989"/>
    </source>
</evidence>
<keyword evidence="6 8" id="KW-1133">Transmembrane helix</keyword>
<proteinExistence type="inferred from homology"/>
<gene>
    <name evidence="9" type="ORF">DNHGIG_29640</name>
</gene>
<dbReference type="AlphaFoldDB" id="A0AAV4LHZ5"/>
<dbReference type="PANTHER" id="PTHR34295">
    <property type="entry name" value="BIOTIN TRANSPORTER BIOY"/>
    <property type="match status" value="1"/>
</dbReference>
<comment type="subcellular location">
    <subcellularLocation>
        <location evidence="1">Cell membrane</location>
        <topology evidence="1">Multi-pass membrane protein</topology>
    </subcellularLocation>
</comment>
<keyword evidence="10" id="KW-1185">Reference proteome</keyword>
<evidence type="ECO:0000256" key="5">
    <source>
        <dbReference type="ARBA" id="ARBA00022692"/>
    </source>
</evidence>
<comment type="similarity">
    <text evidence="2">Belongs to the BioY family.</text>
</comment>
<dbReference type="Pfam" id="PF02632">
    <property type="entry name" value="BioY"/>
    <property type="match status" value="1"/>
</dbReference>
<accession>A0AAV4LHZ5</accession>
<keyword evidence="5 8" id="KW-0812">Transmembrane</keyword>
<comment type="caution">
    <text evidence="9">The sequence shown here is derived from an EMBL/GenBank/DDBJ whole genome shotgun (WGS) entry which is preliminary data.</text>
</comment>
<evidence type="ECO:0000313" key="9">
    <source>
        <dbReference type="EMBL" id="GIM47415.1"/>
    </source>
</evidence>
<dbReference type="GO" id="GO:0015225">
    <property type="term" value="F:biotin transmembrane transporter activity"/>
    <property type="evidence" value="ECO:0007669"/>
    <property type="project" value="InterPro"/>
</dbReference>
<dbReference type="EMBL" id="BOQE01000001">
    <property type="protein sequence ID" value="GIM47415.1"/>
    <property type="molecule type" value="Genomic_DNA"/>
</dbReference>
<dbReference type="InterPro" id="IPR003784">
    <property type="entry name" value="BioY"/>
</dbReference>
<dbReference type="Gene3D" id="1.10.1760.20">
    <property type="match status" value="1"/>
</dbReference>
<evidence type="ECO:0000256" key="7">
    <source>
        <dbReference type="ARBA" id="ARBA00023136"/>
    </source>
</evidence>
<dbReference type="GO" id="GO:0005886">
    <property type="term" value="C:plasma membrane"/>
    <property type="evidence" value="ECO:0007669"/>
    <property type="project" value="UniProtKB-SubCell"/>
</dbReference>
<dbReference type="RefSeq" id="WP_282200392.1">
    <property type="nucleotide sequence ID" value="NZ_BOQE01000001.1"/>
</dbReference>